<proteinExistence type="predicted"/>
<feature type="transmembrane region" description="Helical" evidence="2">
    <location>
        <begin position="173"/>
        <end position="195"/>
    </location>
</feature>
<dbReference type="AlphaFoldDB" id="A0A1I7S922"/>
<organism evidence="3 4">
    <name type="scientific">Bursaphelenchus xylophilus</name>
    <name type="common">Pinewood nematode worm</name>
    <name type="synonym">Aphelenchoides xylophilus</name>
    <dbReference type="NCBI Taxonomy" id="6326"/>
    <lineage>
        <taxon>Eukaryota</taxon>
        <taxon>Metazoa</taxon>
        <taxon>Ecdysozoa</taxon>
        <taxon>Nematoda</taxon>
        <taxon>Chromadorea</taxon>
        <taxon>Rhabditida</taxon>
        <taxon>Tylenchina</taxon>
        <taxon>Tylenchomorpha</taxon>
        <taxon>Aphelenchoidea</taxon>
        <taxon>Aphelenchoididae</taxon>
        <taxon>Bursaphelenchus</taxon>
    </lineage>
</organism>
<reference evidence="4" key="1">
    <citation type="submission" date="2016-11" db="UniProtKB">
        <authorList>
            <consortium name="WormBaseParasite"/>
        </authorList>
    </citation>
    <scope>IDENTIFICATION</scope>
</reference>
<feature type="transmembrane region" description="Helical" evidence="2">
    <location>
        <begin position="43"/>
        <end position="64"/>
    </location>
</feature>
<evidence type="ECO:0000256" key="2">
    <source>
        <dbReference type="SAM" id="Phobius"/>
    </source>
</evidence>
<keyword evidence="2" id="KW-0812">Transmembrane</keyword>
<evidence type="ECO:0000256" key="1">
    <source>
        <dbReference type="SAM" id="MobiDB-lite"/>
    </source>
</evidence>
<feature type="compositionally biased region" description="Polar residues" evidence="1">
    <location>
        <begin position="273"/>
        <end position="289"/>
    </location>
</feature>
<protein>
    <submittedName>
        <fullName evidence="4">Uncharacterized protein</fullName>
    </submittedName>
</protein>
<accession>A0A1I7S922</accession>
<sequence length="383" mass="43307">MSSLHTARFREYDSRRGTIRNALDEQTDYEQVRFRWLFGFVHVRHFFAIVQVVILYSFVPFLLLCGGNHSSCPPSLFGNHKSPVIQTSLLCLAIFCIVCVVLSSVAFHWTEKLRYMSSPGYSDRFCQLSPMPFVALFFVHQLFLFALGIFYLVDVLISAKLDVLIRKGSFSDMISFLNGGILPFLVFMALMLYVIYGDFRLWCYACFVREHTKLKRRLAKIDEERGGNRSIVDRAYKGGISMGNVSRGSGRSLVELMGSGSIRAKIQRYRQSLSRQSITTETNNSYLHNTSRKPGLADRMDNAGDNPMNPHITSFGSSRDHSLNESRGSRRLGSIRPTLNSQSPPATVRQLRAPGYTNAENSDVELMHVLDTIGEANEEIHSS</sequence>
<feature type="transmembrane region" description="Helical" evidence="2">
    <location>
        <begin position="131"/>
        <end position="153"/>
    </location>
</feature>
<evidence type="ECO:0000313" key="4">
    <source>
        <dbReference type="WBParaSite" id="BXY_0951700.1"/>
    </source>
</evidence>
<feature type="compositionally biased region" description="Basic and acidic residues" evidence="1">
    <location>
        <begin position="318"/>
        <end position="328"/>
    </location>
</feature>
<keyword evidence="2" id="KW-0472">Membrane</keyword>
<dbReference type="Proteomes" id="UP000095284">
    <property type="component" value="Unplaced"/>
</dbReference>
<evidence type="ECO:0000313" key="3">
    <source>
        <dbReference type="Proteomes" id="UP000095284"/>
    </source>
</evidence>
<keyword evidence="2" id="KW-1133">Transmembrane helix</keyword>
<feature type="transmembrane region" description="Helical" evidence="2">
    <location>
        <begin position="84"/>
        <end position="110"/>
    </location>
</feature>
<dbReference type="WBParaSite" id="BXY_0951700.1">
    <property type="protein sequence ID" value="BXY_0951700.1"/>
    <property type="gene ID" value="BXY_0951700"/>
</dbReference>
<feature type="region of interest" description="Disordered" evidence="1">
    <location>
        <begin position="273"/>
        <end position="301"/>
    </location>
</feature>
<name>A0A1I7S922_BURXY</name>
<feature type="region of interest" description="Disordered" evidence="1">
    <location>
        <begin position="313"/>
        <end position="347"/>
    </location>
</feature>